<evidence type="ECO:0000313" key="7">
    <source>
        <dbReference type="Proteomes" id="UP001333710"/>
    </source>
</evidence>
<dbReference type="GO" id="GO:0046872">
    <property type="term" value="F:metal ion binding"/>
    <property type="evidence" value="ECO:0007669"/>
    <property type="project" value="UniProtKB-KW"/>
</dbReference>
<keyword evidence="3 5" id="KW-0479">Metal-binding</keyword>
<evidence type="ECO:0000256" key="3">
    <source>
        <dbReference type="ARBA" id="ARBA00022723"/>
    </source>
</evidence>
<name>A0AA48HSA2_9ALTE</name>
<dbReference type="InterPro" id="IPR009050">
    <property type="entry name" value="Globin-like_sf"/>
</dbReference>
<dbReference type="GO" id="GO:0019825">
    <property type="term" value="F:oxygen binding"/>
    <property type="evidence" value="ECO:0007669"/>
    <property type="project" value="InterPro"/>
</dbReference>
<gene>
    <name evidence="6" type="ORF">MACH26_25700</name>
</gene>
<keyword evidence="7" id="KW-1185">Reference proteome</keyword>
<dbReference type="EMBL" id="AP027272">
    <property type="protein sequence ID" value="BDX07049.1"/>
    <property type="molecule type" value="Genomic_DNA"/>
</dbReference>
<dbReference type="SUPFAM" id="SSF46458">
    <property type="entry name" value="Globin-like"/>
    <property type="match status" value="1"/>
</dbReference>
<dbReference type="Gene3D" id="1.10.490.10">
    <property type="entry name" value="Globins"/>
    <property type="match status" value="1"/>
</dbReference>
<feature type="binding site" description="distal binding residue" evidence="5">
    <location>
        <position position="103"/>
    </location>
    <ligand>
        <name>heme</name>
        <dbReference type="ChEBI" id="CHEBI:30413"/>
    </ligand>
    <ligandPart>
        <name>Fe</name>
        <dbReference type="ChEBI" id="CHEBI:18248"/>
    </ligandPart>
</feature>
<organism evidence="6 7">
    <name type="scientific">Planctobacterium marinum</name>
    <dbReference type="NCBI Taxonomy" id="1631968"/>
    <lineage>
        <taxon>Bacteria</taxon>
        <taxon>Pseudomonadati</taxon>
        <taxon>Pseudomonadota</taxon>
        <taxon>Gammaproteobacteria</taxon>
        <taxon>Alteromonadales</taxon>
        <taxon>Alteromonadaceae</taxon>
        <taxon>Planctobacterium</taxon>
    </lineage>
</organism>
<dbReference type="AlphaFoldDB" id="A0AA48HSA2"/>
<keyword evidence="1" id="KW-0813">Transport</keyword>
<proteinExistence type="predicted"/>
<evidence type="ECO:0000256" key="2">
    <source>
        <dbReference type="ARBA" id="ARBA00022617"/>
    </source>
</evidence>
<dbReference type="Pfam" id="PF01152">
    <property type="entry name" value="Bac_globin"/>
    <property type="match status" value="1"/>
</dbReference>
<dbReference type="KEGG" id="pmaw:MACH26_25700"/>
<evidence type="ECO:0000256" key="5">
    <source>
        <dbReference type="PIRSR" id="PIRSR601486-1"/>
    </source>
</evidence>
<accession>A0AA48HSA2</accession>
<reference evidence="6" key="1">
    <citation type="submission" date="2023-01" db="EMBL/GenBank/DDBJ databases">
        <title>Complete genome sequence of Planctobacterium marinum strain Dej080120_11.</title>
        <authorList>
            <person name="Ueki S."/>
            <person name="Maruyama F."/>
        </authorList>
    </citation>
    <scope>NUCLEOTIDE SEQUENCE</scope>
    <source>
        <strain evidence="6">Dej080120_11</strain>
    </source>
</reference>
<keyword evidence="2 5" id="KW-0349">Heme</keyword>
<dbReference type="CDD" id="cd00454">
    <property type="entry name" value="TrHb1_N"/>
    <property type="match status" value="1"/>
</dbReference>
<evidence type="ECO:0000256" key="4">
    <source>
        <dbReference type="ARBA" id="ARBA00023004"/>
    </source>
</evidence>
<evidence type="ECO:0000313" key="6">
    <source>
        <dbReference type="EMBL" id="BDX07049.1"/>
    </source>
</evidence>
<dbReference type="InterPro" id="IPR012292">
    <property type="entry name" value="Globin/Proto"/>
</dbReference>
<dbReference type="InterPro" id="IPR001486">
    <property type="entry name" value="Hemoglobin_trunc"/>
</dbReference>
<protein>
    <submittedName>
        <fullName evidence="6">Group 1 truncated hemoglobin</fullName>
    </submittedName>
</protein>
<dbReference type="GO" id="GO:0020037">
    <property type="term" value="F:heme binding"/>
    <property type="evidence" value="ECO:0007669"/>
    <property type="project" value="InterPro"/>
</dbReference>
<sequence length="152" mass="16743">MDCICQSAGKFGDLMKQLLIVISLVLLSACATTQQSLYQELGGASKVSDIVDNFITEIERDDIMLSYFRGSDIARFREKLNEHLCSLTGGGCEYTGDTMAEVHTGMNLNESDFNHGVDLFINAMTDAGVPHPLQNKVLAVMAPTRDEMLYIK</sequence>
<keyword evidence="4 5" id="KW-0408">Iron</keyword>
<dbReference type="Proteomes" id="UP001333710">
    <property type="component" value="Chromosome"/>
</dbReference>
<evidence type="ECO:0000256" key="1">
    <source>
        <dbReference type="ARBA" id="ARBA00022448"/>
    </source>
</evidence>